<dbReference type="Gene3D" id="1.10.606.20">
    <property type="match status" value="1"/>
</dbReference>
<dbReference type="Proteomes" id="UP000808349">
    <property type="component" value="Unassembled WGS sequence"/>
</dbReference>
<feature type="domain" description="Phosphatidic acid phosphatase type 2/haloperoxidase" evidence="1">
    <location>
        <begin position="336"/>
        <end position="451"/>
    </location>
</feature>
<reference evidence="2 3" key="1">
    <citation type="submission" date="2020-10" db="EMBL/GenBank/DDBJ databases">
        <title>Connecting structure to function with the recovery of over 1000 high-quality activated sludge metagenome-assembled genomes encoding full-length rRNA genes using long-read sequencing.</title>
        <authorList>
            <person name="Singleton C.M."/>
            <person name="Petriglieri F."/>
            <person name="Kristensen J.M."/>
            <person name="Kirkegaard R.H."/>
            <person name="Michaelsen T.Y."/>
            <person name="Andersen M.H."/>
            <person name="Karst S.M."/>
            <person name="Dueholm M.S."/>
            <person name="Nielsen P.H."/>
            <person name="Albertsen M."/>
        </authorList>
    </citation>
    <scope>NUCLEOTIDE SEQUENCE [LARGE SCALE GENOMIC DNA]</scope>
    <source>
        <strain evidence="2">Ribe_18-Q3-R11-54_BAT3C.373</strain>
    </source>
</reference>
<dbReference type="InterPro" id="IPR036938">
    <property type="entry name" value="PAP2/HPO_sf"/>
</dbReference>
<name>A0A9D7XD06_9BACT</name>
<evidence type="ECO:0000313" key="2">
    <source>
        <dbReference type="EMBL" id="MBK9716110.1"/>
    </source>
</evidence>
<evidence type="ECO:0000313" key="3">
    <source>
        <dbReference type="Proteomes" id="UP000808349"/>
    </source>
</evidence>
<dbReference type="InterPro" id="IPR000326">
    <property type="entry name" value="PAP2/HPO"/>
</dbReference>
<gene>
    <name evidence="2" type="ORF">IPO85_01025</name>
</gene>
<dbReference type="PANTHER" id="PTHR34599:SF1">
    <property type="entry name" value="PHOSPHATIDIC ACID PHOSPHATASE TYPE 2_HALOPEROXIDASE DOMAIN-CONTAINING PROTEIN"/>
    <property type="match status" value="1"/>
</dbReference>
<proteinExistence type="predicted"/>
<protein>
    <submittedName>
        <fullName evidence="2">Vanadium-dependent haloperoxidase</fullName>
    </submittedName>
</protein>
<dbReference type="EMBL" id="JADKFW010000004">
    <property type="protein sequence ID" value="MBK9716110.1"/>
    <property type="molecule type" value="Genomic_DNA"/>
</dbReference>
<dbReference type="Pfam" id="PF01569">
    <property type="entry name" value="PAP2"/>
    <property type="match status" value="1"/>
</dbReference>
<dbReference type="CDD" id="cd03398">
    <property type="entry name" value="PAP2_haloperoxidase"/>
    <property type="match status" value="1"/>
</dbReference>
<evidence type="ECO:0000259" key="1">
    <source>
        <dbReference type="Pfam" id="PF01569"/>
    </source>
</evidence>
<accession>A0A9D7XD06</accession>
<comment type="caution">
    <text evidence="2">The sequence shown here is derived from an EMBL/GenBank/DDBJ whole genome shotgun (WGS) entry which is preliminary data.</text>
</comment>
<dbReference type="PROSITE" id="PS51257">
    <property type="entry name" value="PROKAR_LIPOPROTEIN"/>
    <property type="match status" value="1"/>
</dbReference>
<organism evidence="2 3">
    <name type="scientific">Candidatus Defluviibacterium haderslevense</name>
    <dbReference type="NCBI Taxonomy" id="2981993"/>
    <lineage>
        <taxon>Bacteria</taxon>
        <taxon>Pseudomonadati</taxon>
        <taxon>Bacteroidota</taxon>
        <taxon>Saprospiria</taxon>
        <taxon>Saprospirales</taxon>
        <taxon>Saprospiraceae</taxon>
        <taxon>Candidatus Defluviibacterium</taxon>
    </lineage>
</organism>
<dbReference type="SUPFAM" id="SSF48317">
    <property type="entry name" value="Acid phosphatase/Vanadium-dependent haloperoxidase"/>
    <property type="match status" value="1"/>
</dbReference>
<dbReference type="InterPro" id="IPR052559">
    <property type="entry name" value="V-haloperoxidase"/>
</dbReference>
<dbReference type="PANTHER" id="PTHR34599">
    <property type="entry name" value="PEROXIDASE-RELATED"/>
    <property type="match status" value="1"/>
</dbReference>
<sequence>MKAILKLLLPVGILGMLIISSCTDPVIPIEYPHVANYTNESIYKWNELFLQIERYAKGYRPGPAPRALGYMGLSAYEACAPGMVEYKSIASRYIGLDLPTLKQDKSIYWPEVVNASYAYLMRRFFEKTSFTDGITNQNMIDRINSLENELEAKYLQLSNEVNLNNSKAWGQDVARAIWAWSATDVYGHEAYLNPQPLDYTPPVGDGLWVQTQPGDGGRAMFPRWGNVRLLGTKTIQDLKVKPPYWTNNSDPNSVIYNQAKEVIALNQETKDHPQEEFAHIAQFWSDDRVGMTFSPPSRLLAIADQLYLLEQVNLETAVAVNAQLGLALNDASVACWYNKYVYNVERPVTYINRNIDPNWTVGWLGFTPAFPAYPSGHSTFGGTGSRILANAFIDNTQFTDRCHEGRTDFLGAPRTYGLITKSGIENALSRIPLGVHFRMDCDTGLDLGEKVAQSILDLDWTK</sequence>
<dbReference type="AlphaFoldDB" id="A0A9D7XD06"/>